<keyword evidence="2" id="KW-1185">Reference proteome</keyword>
<dbReference type="AlphaFoldDB" id="V2PXN7"/>
<protein>
    <submittedName>
        <fullName evidence="1">Uncharacterized protein</fullName>
    </submittedName>
</protein>
<organism evidence="1 2">
    <name type="scientific">Mucispirillum schaedleri ASF457</name>
    <dbReference type="NCBI Taxonomy" id="1379858"/>
    <lineage>
        <taxon>Bacteria</taxon>
        <taxon>Pseudomonadati</taxon>
        <taxon>Deferribacterota</taxon>
        <taxon>Deferribacteres</taxon>
        <taxon>Deferribacterales</taxon>
        <taxon>Mucispirillaceae</taxon>
        <taxon>Mucispirillum</taxon>
    </lineage>
</organism>
<reference evidence="1" key="1">
    <citation type="journal article" date="2014" name="Genome Announc.">
        <title>Draft genome sequences of the altered schaedler flora, a defined bacterial community from gnotobiotic mice.</title>
        <authorList>
            <person name="Wannemuehler M.J."/>
            <person name="Overstreet A.M."/>
            <person name="Ward D.V."/>
            <person name="Phillips G.J."/>
        </authorList>
    </citation>
    <scope>NUCLEOTIDE SEQUENCE</scope>
    <source>
        <strain evidence="1">ASF457</strain>
    </source>
</reference>
<proteinExistence type="predicted"/>
<reference evidence="1" key="2">
    <citation type="submission" date="2022-05" db="EMBL/GenBank/DDBJ databases">
        <authorList>
            <person name="Proctor A.L."/>
            <person name="Phillips G.J."/>
            <person name="Wannemuehler M.J."/>
        </authorList>
    </citation>
    <scope>NUCLEOTIDE SEQUENCE</scope>
    <source>
        <strain evidence="1">ASF457</strain>
    </source>
</reference>
<name>V2PXN7_9BACT</name>
<evidence type="ECO:0000313" key="2">
    <source>
        <dbReference type="Proteomes" id="UP000017429"/>
    </source>
</evidence>
<dbReference type="KEGG" id="msch:N508_000539"/>
<dbReference type="PROSITE" id="PS51257">
    <property type="entry name" value="PROKAR_LIPOPROTEIN"/>
    <property type="match status" value="1"/>
</dbReference>
<sequence length="351" mass="40316">MKKNILLILALQIAVSFIYGCAFEEQYVPDPKPAQKLNYTPIDENNSHTFIGKYMVNALKIANTNSMYTSYMDGYIQLKLSPNGSLEYNYDLLYNGYNNDSGYKTSEKDYTKLEQYQIKDNRTITLNTPIVFKDNKYTYTINSLQKYDNDILSFDNMTNVNNVFYKTPELCDPTIENGDESCASVNGALKYVGYYRIEKLTCNSNEYIGGQDFAGEMVATPSLNRLPNYVDLPLEIKVQIKTETLKQCFLKTEEQSKNIYLKNIEYELKLDNDFKLENIFQQVGLLGLASESNKNVRTTEIDFKPKNPNFTDMKFGNNNNNEVSMRLKIIKQGMAGGIPVKKLDDIPYINY</sequence>
<dbReference type="RefSeq" id="WP_023276540.1">
    <property type="nucleotide sequence ID" value="NZ_CP097562.1"/>
</dbReference>
<evidence type="ECO:0000313" key="1">
    <source>
        <dbReference type="EMBL" id="USF23478.1"/>
    </source>
</evidence>
<accession>V2PXN7</accession>
<reference evidence="1" key="3">
    <citation type="submission" date="2022-06" db="EMBL/GenBank/DDBJ databases">
        <title>Resources to Facilitate Use of the Altered Schaedler Flora (ASF) Mouse Model to Study Microbiome Function.</title>
        <authorList>
            <person name="Proctor A."/>
            <person name="Parvinroo S."/>
            <person name="Richie T."/>
            <person name="Jia X."/>
            <person name="Lee S.T.M."/>
            <person name="Karp P.D."/>
            <person name="Paley S."/>
            <person name="Kostic A.D."/>
            <person name="Pierre J.F."/>
            <person name="Wannemuehler M.J."/>
            <person name="Phillips G.J."/>
        </authorList>
    </citation>
    <scope>NUCLEOTIDE SEQUENCE</scope>
    <source>
        <strain evidence="1">ASF457</strain>
    </source>
</reference>
<gene>
    <name evidence="1" type="ORF">N508_000539</name>
</gene>
<dbReference type="Proteomes" id="UP000017429">
    <property type="component" value="Chromosome"/>
</dbReference>
<dbReference type="EMBL" id="CP097562">
    <property type="protein sequence ID" value="USF23478.1"/>
    <property type="molecule type" value="Genomic_DNA"/>
</dbReference>